<evidence type="ECO:0000313" key="12">
    <source>
        <dbReference type="Proteomes" id="UP000472261"/>
    </source>
</evidence>
<dbReference type="GO" id="GO:0006612">
    <property type="term" value="P:protein targeting to membrane"/>
    <property type="evidence" value="ECO:0007669"/>
    <property type="project" value="TreeGrafter"/>
</dbReference>
<dbReference type="GO" id="GO:0043162">
    <property type="term" value="P:ubiquitin-dependent protein catabolic process via the multivesicular body sorting pathway"/>
    <property type="evidence" value="ECO:0007669"/>
    <property type="project" value="TreeGrafter"/>
</dbReference>
<evidence type="ECO:0000256" key="7">
    <source>
        <dbReference type="PROSITE-ProRule" id="PRU00646"/>
    </source>
</evidence>
<dbReference type="PANTHER" id="PTHR13678:SF12">
    <property type="entry name" value="VACUOLAR PROTEIN SORTING-ASSOCIATED PROTEIN 37D"/>
    <property type="match status" value="1"/>
</dbReference>
<keyword evidence="3 7" id="KW-0813">Transport</keyword>
<dbReference type="GO" id="GO:0006623">
    <property type="term" value="P:protein targeting to vacuole"/>
    <property type="evidence" value="ECO:0007669"/>
    <property type="project" value="TreeGrafter"/>
</dbReference>
<dbReference type="GO" id="GO:0031902">
    <property type="term" value="C:late endosome membrane"/>
    <property type="evidence" value="ECO:0007669"/>
    <property type="project" value="UniProtKB-SubCell"/>
</dbReference>
<dbReference type="Ensembl" id="ENSPCLT00000007485.1">
    <property type="protein sequence ID" value="ENSPCLP00000005365.1"/>
    <property type="gene ID" value="ENSPCLG00000004577.1"/>
</dbReference>
<comment type="function">
    <text evidence="6">Component of the ESCRT-I complex, a regulator of vesicular trafficking process. Required for the sorting of endocytic ubiquitinated cargos into multivesicular bodies. May be involved in cell growth and differentiation.</text>
</comment>
<evidence type="ECO:0000256" key="1">
    <source>
        <dbReference type="ARBA" id="ARBA00004633"/>
    </source>
</evidence>
<evidence type="ECO:0000256" key="3">
    <source>
        <dbReference type="ARBA" id="ARBA00022448"/>
    </source>
</evidence>
<comment type="subcellular location">
    <subcellularLocation>
        <location evidence="1">Late endosome membrane</location>
        <topology evidence="1">Peripheral membrane protein</topology>
    </subcellularLocation>
</comment>
<dbReference type="InterPro" id="IPR009851">
    <property type="entry name" value="Mod_r"/>
</dbReference>
<organism evidence="11 12">
    <name type="scientific">Phasianus colchicus</name>
    <name type="common">Common pheasant</name>
    <dbReference type="NCBI Taxonomy" id="9054"/>
    <lineage>
        <taxon>Eukaryota</taxon>
        <taxon>Metazoa</taxon>
        <taxon>Chordata</taxon>
        <taxon>Craniata</taxon>
        <taxon>Vertebrata</taxon>
        <taxon>Euteleostomi</taxon>
        <taxon>Archelosauria</taxon>
        <taxon>Archosauria</taxon>
        <taxon>Dinosauria</taxon>
        <taxon>Saurischia</taxon>
        <taxon>Theropoda</taxon>
        <taxon>Coelurosauria</taxon>
        <taxon>Aves</taxon>
        <taxon>Neognathae</taxon>
        <taxon>Galloanserae</taxon>
        <taxon>Galliformes</taxon>
        <taxon>Phasianidae</taxon>
        <taxon>Phasianinae</taxon>
        <taxon>Phasianus</taxon>
    </lineage>
</organism>
<evidence type="ECO:0000256" key="6">
    <source>
        <dbReference type="ARBA" id="ARBA00025010"/>
    </source>
</evidence>
<reference evidence="11" key="2">
    <citation type="submission" date="2025-09" db="UniProtKB">
        <authorList>
            <consortium name="Ensembl"/>
        </authorList>
    </citation>
    <scope>IDENTIFICATION</scope>
</reference>
<dbReference type="OMA" id="APQKCCL"/>
<evidence type="ECO:0000256" key="2">
    <source>
        <dbReference type="ARBA" id="ARBA00007617"/>
    </source>
</evidence>
<dbReference type="Proteomes" id="UP000472261">
    <property type="component" value="Unplaced"/>
</dbReference>
<evidence type="ECO:0000256" key="5">
    <source>
        <dbReference type="ARBA" id="ARBA00022927"/>
    </source>
</evidence>
<evidence type="ECO:0000313" key="11">
    <source>
        <dbReference type="Ensembl" id="ENSPCLP00000005365.1"/>
    </source>
</evidence>
<evidence type="ECO:0000256" key="4">
    <source>
        <dbReference type="ARBA" id="ARBA00022753"/>
    </source>
</evidence>
<keyword evidence="4" id="KW-0967">Endosome</keyword>
<keyword evidence="5 7" id="KW-0653">Protein transport</keyword>
<reference evidence="11" key="1">
    <citation type="submission" date="2025-08" db="UniProtKB">
        <authorList>
            <consortium name="Ensembl"/>
        </authorList>
    </citation>
    <scope>IDENTIFICATION</scope>
</reference>
<dbReference type="Pfam" id="PF07200">
    <property type="entry name" value="Mod_r"/>
    <property type="match status" value="1"/>
</dbReference>
<keyword evidence="12" id="KW-1185">Reference proteome</keyword>
<name>A0A669PDB5_PHACC</name>
<evidence type="ECO:0000256" key="9">
    <source>
        <dbReference type="SAM" id="MobiDB-lite"/>
    </source>
</evidence>
<feature type="coiled-coil region" evidence="8">
    <location>
        <begin position="107"/>
        <end position="157"/>
    </location>
</feature>
<dbReference type="GO" id="GO:0000813">
    <property type="term" value="C:ESCRT I complex"/>
    <property type="evidence" value="ECO:0007669"/>
    <property type="project" value="TreeGrafter"/>
</dbReference>
<gene>
    <name evidence="11" type="primary">VPS37D</name>
</gene>
<keyword evidence="8" id="KW-0175">Coiled coil</keyword>
<evidence type="ECO:0000256" key="8">
    <source>
        <dbReference type="SAM" id="Coils"/>
    </source>
</evidence>
<dbReference type="PROSITE" id="PS51314">
    <property type="entry name" value="VPS37_C"/>
    <property type="match status" value="1"/>
</dbReference>
<comment type="similarity">
    <text evidence="2">Belongs to the VPS37 family.</text>
</comment>
<dbReference type="AlphaFoldDB" id="A0A669PDB5"/>
<evidence type="ECO:0000259" key="10">
    <source>
        <dbReference type="PROSITE" id="PS51314"/>
    </source>
</evidence>
<dbReference type="PANTHER" id="PTHR13678">
    <property type="entry name" value="VACUOLAR PROTEIN SORTING-ASSOCIATED PROTEIN 37"/>
    <property type="match status" value="1"/>
</dbReference>
<sequence>MARPPAPPGAPRCFGALSTGQLRALLQDEPRLQRAVRLSRKVGLGRGAARCGAARCAPRAAHRPAPQFQALQREREERLAANSALARDNLALRPRLEDGKAALAIKYQELREVREACRAKLRRLEAYLEECGPQRALDRLRAALDASEAEAEAQMQLFLAHEVPLDAFLESFCRSRARSHVSRTQLEKLQELLQMGRDPAGETPGLNPAPDCGAASPKALELRCGFVPAVLVPAAAVVPFAVPPKHRLPALGQPPVAPHPAQHATPLSPRPFRRREPELLQP</sequence>
<feature type="region of interest" description="Disordered" evidence="9">
    <location>
        <begin position="250"/>
        <end position="282"/>
    </location>
</feature>
<accession>A0A669PDB5</accession>
<proteinExistence type="inferred from homology"/>
<protein>
    <submittedName>
        <fullName evidence="11">VPS37D subunit of ESCRT-I</fullName>
    </submittedName>
</protein>
<feature type="domain" description="VPS37 C-terminal" evidence="10">
    <location>
        <begin position="114"/>
        <end position="203"/>
    </location>
</feature>